<reference evidence="2 3" key="1">
    <citation type="submission" date="2006-02" db="EMBL/GenBank/DDBJ databases">
        <authorList>
            <person name="Moran M.A."/>
            <person name="Kjelleberg S."/>
            <person name="Egan S."/>
            <person name="Saunders N."/>
            <person name="Thomas T."/>
            <person name="Ferriera S."/>
            <person name="Johnson J."/>
            <person name="Kravitz S."/>
            <person name="Halpern A."/>
            <person name="Remington K."/>
            <person name="Beeson K."/>
            <person name="Tran B."/>
            <person name="Rogers Y.-H."/>
            <person name="Friedman R."/>
            <person name="Venter J.C."/>
        </authorList>
    </citation>
    <scope>NUCLEOTIDE SEQUENCE [LARGE SCALE GENOMIC DNA]</scope>
    <source>
        <strain evidence="2 3">D2</strain>
    </source>
</reference>
<dbReference type="EMBL" id="AAOH01000007">
    <property type="protein sequence ID" value="EAR27066.1"/>
    <property type="molecule type" value="Genomic_DNA"/>
</dbReference>
<keyword evidence="3" id="KW-1185">Reference proteome</keyword>
<organism evidence="2 3">
    <name type="scientific">Pseudoalteromonas tunicata D2</name>
    <dbReference type="NCBI Taxonomy" id="87626"/>
    <lineage>
        <taxon>Bacteria</taxon>
        <taxon>Pseudomonadati</taxon>
        <taxon>Pseudomonadota</taxon>
        <taxon>Gammaproteobacteria</taxon>
        <taxon>Alteromonadales</taxon>
        <taxon>Pseudoalteromonadaceae</taxon>
        <taxon>Pseudoalteromonas</taxon>
    </lineage>
</organism>
<feature type="chain" id="PRO_5002665987" description="Orphan protein" evidence="1">
    <location>
        <begin position="27"/>
        <end position="55"/>
    </location>
</feature>
<dbReference type="AlphaFoldDB" id="A4CDM4"/>
<comment type="caution">
    <text evidence="2">The sequence shown here is derived from an EMBL/GenBank/DDBJ whole genome shotgun (WGS) entry which is preliminary data.</text>
</comment>
<evidence type="ECO:0008006" key="4">
    <source>
        <dbReference type="Google" id="ProtNLM"/>
    </source>
</evidence>
<name>A4CDM4_9GAMM</name>
<proteinExistence type="predicted"/>
<keyword evidence="1" id="KW-0732">Signal</keyword>
<dbReference type="Proteomes" id="UP000006201">
    <property type="component" value="Unassembled WGS sequence"/>
</dbReference>
<dbReference type="STRING" id="87626.PTD2_05330"/>
<feature type="signal peptide" evidence="1">
    <location>
        <begin position="1"/>
        <end position="26"/>
    </location>
</feature>
<gene>
    <name evidence="2" type="ORF">PTD2_05330</name>
</gene>
<dbReference type="RefSeq" id="WP_009838929.1">
    <property type="nucleotide sequence ID" value="NZ_AAOH01000007.1"/>
</dbReference>
<protein>
    <recommendedName>
        <fullName evidence="4">Orphan protein</fullName>
    </recommendedName>
</protein>
<accession>A4CDM4</accession>
<evidence type="ECO:0000313" key="3">
    <source>
        <dbReference type="Proteomes" id="UP000006201"/>
    </source>
</evidence>
<evidence type="ECO:0000313" key="2">
    <source>
        <dbReference type="EMBL" id="EAR27066.1"/>
    </source>
</evidence>
<evidence type="ECO:0000256" key="1">
    <source>
        <dbReference type="SAM" id="SignalP"/>
    </source>
</evidence>
<sequence length="55" mass="5839">MNNKNTLLLPALVIAFSMTFSAVSQSAITAKDATATPSNDTIICKLLPQVCKVQD</sequence>
<dbReference type="HOGENOM" id="CLU_3029068_0_0_6"/>